<accession>A0A653IGZ9</accession>
<evidence type="ECO:0000256" key="1">
    <source>
        <dbReference type="SAM" id="Coils"/>
    </source>
</evidence>
<dbReference type="AlphaFoldDB" id="A0A653IGZ9"/>
<sequence length="211" mass="23966">MANIEQIEMSIHRGLVELKMLDKRIKKGQLGHFIGLHTGDKPPVGFPNVEQFATEAAANLQSIRALIERRNQIKAAITASNAVTRVRIAGTEMTVAEAIDRRDTGLDYDRQLLQTLKTQLHEVEQTIEQERIEIERRAENHIEATYGAREKGDAEEIEKTRRLFIQRLEPKLIDPSGLRQVIQQLDETIDAFDAEVDFSLSESNTLTKILI</sequence>
<organism evidence="2 3">
    <name type="scientific">Exiguobacterium oxidotolerans</name>
    <dbReference type="NCBI Taxonomy" id="223958"/>
    <lineage>
        <taxon>Bacteria</taxon>
        <taxon>Bacillati</taxon>
        <taxon>Bacillota</taxon>
        <taxon>Bacilli</taxon>
        <taxon>Bacillales</taxon>
        <taxon>Bacillales Family XII. Incertae Sedis</taxon>
        <taxon>Exiguobacterium</taxon>
    </lineage>
</organism>
<proteinExistence type="predicted"/>
<protein>
    <submittedName>
        <fullName evidence="2">Uncharacterized protein</fullName>
    </submittedName>
</protein>
<gene>
    <name evidence="2" type="ORF">EXIGUO9Y_50007</name>
</gene>
<evidence type="ECO:0000313" key="3">
    <source>
        <dbReference type="Proteomes" id="UP000439752"/>
    </source>
</evidence>
<reference evidence="2 3" key="1">
    <citation type="submission" date="2019-10" db="EMBL/GenBank/DDBJ databases">
        <authorList>
            <person name="Karimi E."/>
        </authorList>
    </citation>
    <scope>NUCLEOTIDE SEQUENCE [LARGE SCALE GENOMIC DNA]</scope>
    <source>
        <strain evidence="2">Exiguobacterium sp. 9Y</strain>
    </source>
</reference>
<feature type="coiled-coil region" evidence="1">
    <location>
        <begin position="113"/>
        <end position="140"/>
    </location>
</feature>
<dbReference type="Proteomes" id="UP000439752">
    <property type="component" value="Unassembled WGS sequence"/>
</dbReference>
<dbReference type="EMBL" id="CABWKQ010000045">
    <property type="protein sequence ID" value="VWX38556.1"/>
    <property type="molecule type" value="Genomic_DNA"/>
</dbReference>
<evidence type="ECO:0000313" key="2">
    <source>
        <dbReference type="EMBL" id="VWX38556.1"/>
    </source>
</evidence>
<keyword evidence="1" id="KW-0175">Coiled coil</keyword>
<dbReference type="RefSeq" id="WP_236549974.1">
    <property type="nucleotide sequence ID" value="NZ_LR732308.1"/>
</dbReference>
<name>A0A653IGZ9_9BACL</name>
<keyword evidence="3" id="KW-1185">Reference proteome</keyword>